<keyword evidence="3" id="KW-1185">Reference proteome</keyword>
<accession>A0ABR7S9H9</accession>
<reference evidence="2 3" key="1">
    <citation type="submission" date="2020-08" db="EMBL/GenBank/DDBJ databases">
        <title>Genemic of Streptomyces polyaspartic.</title>
        <authorList>
            <person name="Liu W."/>
        </authorList>
    </citation>
    <scope>NUCLEOTIDE SEQUENCE [LARGE SCALE GENOMIC DNA]</scope>
    <source>
        <strain evidence="2 3">TRM66268-LWL</strain>
    </source>
</reference>
<feature type="signal peptide" evidence="1">
    <location>
        <begin position="1"/>
        <end position="23"/>
    </location>
</feature>
<feature type="chain" id="PRO_5045087034" evidence="1">
    <location>
        <begin position="24"/>
        <end position="213"/>
    </location>
</feature>
<gene>
    <name evidence="2" type="ORF">H9Y04_00190</name>
</gene>
<organism evidence="2 3">
    <name type="scientific">Streptomyces polyasparticus</name>
    <dbReference type="NCBI Taxonomy" id="2767826"/>
    <lineage>
        <taxon>Bacteria</taxon>
        <taxon>Bacillati</taxon>
        <taxon>Actinomycetota</taxon>
        <taxon>Actinomycetes</taxon>
        <taxon>Kitasatosporales</taxon>
        <taxon>Streptomycetaceae</taxon>
        <taxon>Streptomyces</taxon>
    </lineage>
</organism>
<keyword evidence="1" id="KW-0732">Signal</keyword>
<dbReference type="InterPro" id="IPR021373">
    <property type="entry name" value="DUF2993"/>
</dbReference>
<comment type="caution">
    <text evidence="2">The sequence shown here is derived from an EMBL/GenBank/DDBJ whole genome shotgun (WGS) entry which is preliminary data.</text>
</comment>
<evidence type="ECO:0000313" key="3">
    <source>
        <dbReference type="Proteomes" id="UP000642284"/>
    </source>
</evidence>
<proteinExistence type="predicted"/>
<dbReference type="Pfam" id="PF11209">
    <property type="entry name" value="LmeA"/>
    <property type="match status" value="1"/>
</dbReference>
<dbReference type="Proteomes" id="UP000642284">
    <property type="component" value="Unassembled WGS sequence"/>
</dbReference>
<evidence type="ECO:0000313" key="2">
    <source>
        <dbReference type="EMBL" id="MBC9710993.1"/>
    </source>
</evidence>
<dbReference type="RefSeq" id="WP_187811531.1">
    <property type="nucleotide sequence ID" value="NZ_JACTVJ010000001.1"/>
</dbReference>
<sequence>MRLRTPLITLGVLSALALGADLAAEQIAENLAAGQVEERLPGQQGGVDVDILGFPFLTQAAAGEFDEIDITVKDTADPTGSSALTLPSATLTAHGVRVEGMSSAVADSIDGEAVVPYEALAQALQRQYSEQGEIEIAAVTGGANRVRVTTGGQHVIARLTGQGPDLVLTPETEGAPPQMVTLSSGPFQADITGVTLTDEGIRLHIASRSVSLG</sequence>
<evidence type="ECO:0000256" key="1">
    <source>
        <dbReference type="SAM" id="SignalP"/>
    </source>
</evidence>
<dbReference type="EMBL" id="JACTVJ010000001">
    <property type="protein sequence ID" value="MBC9710993.1"/>
    <property type="molecule type" value="Genomic_DNA"/>
</dbReference>
<name>A0ABR7S9H9_9ACTN</name>
<protein>
    <submittedName>
        <fullName evidence="2">DUF2993 domain-containing protein</fullName>
    </submittedName>
</protein>